<comment type="caution">
    <text evidence="3">The sequence shown here is derived from an EMBL/GenBank/DDBJ whole genome shotgun (WGS) entry which is preliminary data.</text>
</comment>
<feature type="region of interest" description="Disordered" evidence="1">
    <location>
        <begin position="52"/>
        <end position="187"/>
    </location>
</feature>
<feature type="compositionally biased region" description="Low complexity" evidence="1">
    <location>
        <begin position="71"/>
        <end position="87"/>
    </location>
</feature>
<protein>
    <submittedName>
        <fullName evidence="3">Uncharacterized protein</fullName>
    </submittedName>
</protein>
<gene>
    <name evidence="3" type="ORF">EMO89_07650</name>
</gene>
<keyword evidence="2" id="KW-1133">Transmembrane helix</keyword>
<feature type="compositionally biased region" description="Acidic residues" evidence="1">
    <location>
        <begin position="129"/>
        <end position="147"/>
    </location>
</feature>
<evidence type="ECO:0000256" key="1">
    <source>
        <dbReference type="SAM" id="MobiDB-lite"/>
    </source>
</evidence>
<name>A0A5M9ZNZ6_9BIFI</name>
<dbReference type="Proteomes" id="UP000412028">
    <property type="component" value="Unassembled WGS sequence"/>
</dbReference>
<evidence type="ECO:0000313" key="3">
    <source>
        <dbReference type="EMBL" id="KAA8829377.1"/>
    </source>
</evidence>
<dbReference type="AlphaFoldDB" id="A0A5M9ZNZ6"/>
<dbReference type="EMBL" id="RZUI01000009">
    <property type="protein sequence ID" value="KAA8829377.1"/>
    <property type="molecule type" value="Genomic_DNA"/>
</dbReference>
<keyword evidence="2" id="KW-0812">Transmembrane</keyword>
<keyword evidence="2" id="KW-0472">Membrane</keyword>
<reference evidence="3 4" key="1">
    <citation type="journal article" date="2019" name="Syst. Appl. Microbiol.">
        <title>Characterization of Bifidobacterium species in feaces of the Egyptian fruit bat: Description of B. vespertilionis sp. nov. and B. rousetti sp. nov.</title>
        <authorList>
            <person name="Modesto M."/>
            <person name="Satti M."/>
            <person name="Watanabe K."/>
            <person name="Puglisi E."/>
            <person name="Morelli L."/>
            <person name="Huang C.-H."/>
            <person name="Liou J.-S."/>
            <person name="Miyashita M."/>
            <person name="Tamura T."/>
            <person name="Saito S."/>
            <person name="Mori K."/>
            <person name="Huang L."/>
            <person name="Sciavilla P."/>
            <person name="Sandri C."/>
            <person name="Spiezio C."/>
            <person name="Vitali F."/>
            <person name="Cavalieri D."/>
            <person name="Perpetuini G."/>
            <person name="Tofalo R."/>
            <person name="Bonetti A."/>
            <person name="Arita M."/>
            <person name="Mattarelli P."/>
        </authorList>
    </citation>
    <scope>NUCLEOTIDE SEQUENCE [LARGE SCALE GENOMIC DNA]</scope>
    <source>
        <strain evidence="3 4">RST7</strain>
    </source>
</reference>
<accession>A0A5M9ZNZ6</accession>
<feature type="transmembrane region" description="Helical" evidence="2">
    <location>
        <begin position="12"/>
        <end position="30"/>
    </location>
</feature>
<sequence length="187" mass="18443">MALEHHSLLLRIVAVIATVILATALGYVAWHAMSGAVGASGRDSSVASRTIIPETKSGSADNDVTEESVFGGDQTTAGATAADTADATEVKGSSGAVDAAGESASKRLADGSVTSSGRFPGTGTSGDAIDADTDGDNGSGDIEDAETESGRDDSSGDGESGGDHTGGTPTEGGLVVDPDGSRWTGYY</sequence>
<dbReference type="RefSeq" id="WP_150381576.1">
    <property type="nucleotide sequence ID" value="NZ_RZUI01000009.1"/>
</dbReference>
<evidence type="ECO:0000313" key="4">
    <source>
        <dbReference type="Proteomes" id="UP000412028"/>
    </source>
</evidence>
<evidence type="ECO:0000256" key="2">
    <source>
        <dbReference type="SAM" id="Phobius"/>
    </source>
</evidence>
<organism evidence="3 4">
    <name type="scientific">Bifidobacterium tissieri</name>
    <dbReference type="NCBI Taxonomy" id="1630162"/>
    <lineage>
        <taxon>Bacteria</taxon>
        <taxon>Bacillati</taxon>
        <taxon>Actinomycetota</taxon>
        <taxon>Actinomycetes</taxon>
        <taxon>Bifidobacteriales</taxon>
        <taxon>Bifidobacteriaceae</taxon>
        <taxon>Bifidobacterium</taxon>
    </lineage>
</organism>
<proteinExistence type="predicted"/>